<evidence type="ECO:0000256" key="2">
    <source>
        <dbReference type="ARBA" id="ARBA00012815"/>
    </source>
</evidence>
<dbReference type="Gene3D" id="3.40.50.800">
    <property type="entry name" value="Anticodon-binding domain"/>
    <property type="match status" value="1"/>
</dbReference>
<evidence type="ECO:0000256" key="10">
    <source>
        <dbReference type="ARBA" id="ARBA00047639"/>
    </source>
</evidence>
<protein>
    <recommendedName>
        <fullName evidence="3">Histidine--tRNA ligase, cytoplasmic</fullName>
        <ecNumber evidence="2">6.1.1.21</ecNumber>
    </recommendedName>
    <alternativeName>
        <fullName evidence="9">Histidyl-tRNA synthetase</fullName>
    </alternativeName>
</protein>
<dbReference type="Proteomes" id="UP001345219">
    <property type="component" value="Chromosome 19"/>
</dbReference>
<dbReference type="PROSITE" id="PS50862">
    <property type="entry name" value="AA_TRNA_LIGASE_II"/>
    <property type="match status" value="1"/>
</dbReference>
<dbReference type="GO" id="GO:0006427">
    <property type="term" value="P:histidyl-tRNA aminoacylation"/>
    <property type="evidence" value="ECO:0007669"/>
    <property type="project" value="InterPro"/>
</dbReference>
<dbReference type="InterPro" id="IPR041715">
    <property type="entry name" value="HisRS-like_core"/>
</dbReference>
<gene>
    <name evidence="12" type="ORF">SAY87_024662</name>
</gene>
<dbReference type="InterPro" id="IPR045864">
    <property type="entry name" value="aa-tRNA-synth_II/BPL/LPL"/>
</dbReference>
<dbReference type="SUPFAM" id="SSF52954">
    <property type="entry name" value="Class II aaRS ABD-related"/>
    <property type="match status" value="1"/>
</dbReference>
<dbReference type="CDD" id="cd00773">
    <property type="entry name" value="HisRS-like_core"/>
    <property type="match status" value="1"/>
</dbReference>
<dbReference type="GO" id="GO:0005739">
    <property type="term" value="C:mitochondrion"/>
    <property type="evidence" value="ECO:0007669"/>
    <property type="project" value="TreeGrafter"/>
</dbReference>
<dbReference type="HAMAP" id="MF_00127">
    <property type="entry name" value="His_tRNA_synth"/>
    <property type="match status" value="1"/>
</dbReference>
<evidence type="ECO:0000259" key="11">
    <source>
        <dbReference type="PROSITE" id="PS50862"/>
    </source>
</evidence>
<reference evidence="12 13" key="1">
    <citation type="journal article" date="2023" name="Hortic Res">
        <title>Pangenome of water caltrop reveals structural variations and asymmetric subgenome divergence after allopolyploidization.</title>
        <authorList>
            <person name="Zhang X."/>
            <person name="Chen Y."/>
            <person name="Wang L."/>
            <person name="Yuan Y."/>
            <person name="Fang M."/>
            <person name="Shi L."/>
            <person name="Lu R."/>
            <person name="Comes H.P."/>
            <person name="Ma Y."/>
            <person name="Chen Y."/>
            <person name="Huang G."/>
            <person name="Zhou Y."/>
            <person name="Zheng Z."/>
            <person name="Qiu Y."/>
        </authorList>
    </citation>
    <scope>NUCLEOTIDE SEQUENCE [LARGE SCALE GENOMIC DNA]</scope>
    <source>
        <tissue evidence="12">Roots</tissue>
    </source>
</reference>
<dbReference type="InterPro" id="IPR015807">
    <property type="entry name" value="His-tRNA-ligase"/>
</dbReference>
<dbReference type="InterPro" id="IPR006195">
    <property type="entry name" value="aa-tRNA-synth_II"/>
</dbReference>
<name>A0AAN7GPK7_9MYRT</name>
<comment type="caution">
    <text evidence="12">The sequence shown here is derived from an EMBL/GenBank/DDBJ whole genome shotgun (WGS) entry which is preliminary data.</text>
</comment>
<dbReference type="PANTHER" id="PTHR11476">
    <property type="entry name" value="HISTIDYL-TRNA SYNTHETASE"/>
    <property type="match status" value="1"/>
</dbReference>
<comment type="catalytic activity">
    <reaction evidence="10">
        <text>tRNA(His) + L-histidine + ATP = L-histidyl-tRNA(His) + AMP + diphosphate + H(+)</text>
        <dbReference type="Rhea" id="RHEA:17313"/>
        <dbReference type="Rhea" id="RHEA-COMP:9665"/>
        <dbReference type="Rhea" id="RHEA-COMP:9689"/>
        <dbReference type="ChEBI" id="CHEBI:15378"/>
        <dbReference type="ChEBI" id="CHEBI:30616"/>
        <dbReference type="ChEBI" id="CHEBI:33019"/>
        <dbReference type="ChEBI" id="CHEBI:57595"/>
        <dbReference type="ChEBI" id="CHEBI:78442"/>
        <dbReference type="ChEBI" id="CHEBI:78527"/>
        <dbReference type="ChEBI" id="CHEBI:456215"/>
        <dbReference type="EC" id="6.1.1.21"/>
    </reaction>
</comment>
<dbReference type="FunFam" id="3.40.50.800:FF:000012">
    <property type="entry name" value="Histidine--tRNA ligase, cytoplasmic"/>
    <property type="match status" value="1"/>
</dbReference>
<keyword evidence="4" id="KW-0436">Ligase</keyword>
<dbReference type="PANTHER" id="PTHR11476:SF7">
    <property type="entry name" value="HISTIDINE--TRNA LIGASE"/>
    <property type="match status" value="1"/>
</dbReference>
<dbReference type="NCBIfam" id="TIGR00442">
    <property type="entry name" value="hisS"/>
    <property type="match status" value="1"/>
</dbReference>
<dbReference type="Gene3D" id="3.30.930.10">
    <property type="entry name" value="Bira Bifunctional Protein, Domain 2"/>
    <property type="match status" value="1"/>
</dbReference>
<keyword evidence="13" id="KW-1185">Reference proteome</keyword>
<evidence type="ECO:0000256" key="3">
    <source>
        <dbReference type="ARBA" id="ARBA00015302"/>
    </source>
</evidence>
<dbReference type="AlphaFoldDB" id="A0AAN7GPK7"/>
<keyword evidence="7" id="KW-0648">Protein biosynthesis</keyword>
<keyword evidence="8" id="KW-0030">Aminoacyl-tRNA synthetase</keyword>
<evidence type="ECO:0000256" key="7">
    <source>
        <dbReference type="ARBA" id="ARBA00022917"/>
    </source>
</evidence>
<dbReference type="EMBL" id="JAXIOK010000024">
    <property type="protein sequence ID" value="KAK4741074.1"/>
    <property type="molecule type" value="Genomic_DNA"/>
</dbReference>
<evidence type="ECO:0000313" key="13">
    <source>
        <dbReference type="Proteomes" id="UP001345219"/>
    </source>
</evidence>
<evidence type="ECO:0000313" key="12">
    <source>
        <dbReference type="EMBL" id="KAK4741074.1"/>
    </source>
</evidence>
<dbReference type="InterPro" id="IPR004154">
    <property type="entry name" value="Anticodon-bd"/>
</dbReference>
<dbReference type="Pfam" id="PF13393">
    <property type="entry name" value="tRNA-synt_His"/>
    <property type="match status" value="1"/>
</dbReference>
<dbReference type="GO" id="GO:0005829">
    <property type="term" value="C:cytosol"/>
    <property type="evidence" value="ECO:0007669"/>
    <property type="project" value="TreeGrafter"/>
</dbReference>
<sequence length="892" mass="98343">MPEGEGNTVTLGGKGSALAPSSVFAVANGFAKVQVDSSALDRFAASRSSPSATHHVSFPSQFTQEERRASLMVLLGKLVLSGAVGTRATLPELLSGSLNSAESPEFGPLSVTEEELIILEKSGANLYGVFALLDYQTTLLATVIDAVAALSCEAIKADVLAFNYVDAGDGFTSKEEIGVSSDMKVLLNGSKLVGKLEVDSVYSILKINGTLRKVVKSVHLDMRSNLNSTVKVGKSGSRSDGAAEAATTSLLSLASSLQDVGKSSLCRTKLNLDAISLGSLRNTLEQMLERHCTSADDLRGRFKVILDTIYDKDYDNFVHEVFVLSNSIWKIVAWEAISAFAALEGTEFTGKGMEGGVNGENVKVDKKSDKKKKKLILGKGTSVLVQLIKDRLQGTGRNAADSSDIVEKSVQNLLLFFDIKHQQFDALLKTLKDILESNESRRLPKIPKGTRDFAKEQMTIREKAFSIITEVFKKHGATALDTPVFELRETLMGKYGEDSKLIYDLADQGGELCSLRYDLTVPFARYMAMNGLTSMKRYQIAKVYRRDNPSKGRYREFYQCDFDIAGQYARMQPDSEVIKIMTELLDKLNIGDYEVKLNHRKLLDGMLEICGVPPEKFRTICSSVDKLDKQSFDQIRKEMVEEKGLTAEMADGIGEFVKKRGHPLKLLSELQQRGSKFLENEGSVQALNDLEILFKALEKAKCIDKIVFDLSLARGLDYYTGVIYEAVFKGVTQVGSIAAGGRYDNLIGMFGSKPVPAVGVSLGIERVFAIMEQNQKDHNQIIRATETQVLVGFLGEDLPLGTELVNEFWQADVKAELSLSKRVMKHIDHAKDSRIPYMVLVGDRELSEGIVKLKDIDAAKEEVIPRNQMVEEVKRRLLTLKDSNFRVCGCLH</sequence>
<dbReference type="FunFam" id="3.30.930.10:FF:000061">
    <property type="entry name" value="Histidine--tRNA ligase, cytoplasmic"/>
    <property type="match status" value="1"/>
</dbReference>
<keyword evidence="6" id="KW-0067">ATP-binding</keyword>
<organism evidence="12 13">
    <name type="scientific">Trapa incisa</name>
    <dbReference type="NCBI Taxonomy" id="236973"/>
    <lineage>
        <taxon>Eukaryota</taxon>
        <taxon>Viridiplantae</taxon>
        <taxon>Streptophyta</taxon>
        <taxon>Embryophyta</taxon>
        <taxon>Tracheophyta</taxon>
        <taxon>Spermatophyta</taxon>
        <taxon>Magnoliopsida</taxon>
        <taxon>eudicotyledons</taxon>
        <taxon>Gunneridae</taxon>
        <taxon>Pentapetalae</taxon>
        <taxon>rosids</taxon>
        <taxon>malvids</taxon>
        <taxon>Myrtales</taxon>
        <taxon>Lythraceae</taxon>
        <taxon>Trapa</taxon>
    </lineage>
</organism>
<dbReference type="EC" id="6.1.1.21" evidence="2"/>
<evidence type="ECO:0000256" key="1">
    <source>
        <dbReference type="ARBA" id="ARBA00008226"/>
    </source>
</evidence>
<evidence type="ECO:0000256" key="6">
    <source>
        <dbReference type="ARBA" id="ARBA00022840"/>
    </source>
</evidence>
<evidence type="ECO:0000256" key="4">
    <source>
        <dbReference type="ARBA" id="ARBA00022598"/>
    </source>
</evidence>
<dbReference type="GO" id="GO:0003723">
    <property type="term" value="F:RNA binding"/>
    <property type="evidence" value="ECO:0007669"/>
    <property type="project" value="TreeGrafter"/>
</dbReference>
<dbReference type="GO" id="GO:0032543">
    <property type="term" value="P:mitochondrial translation"/>
    <property type="evidence" value="ECO:0007669"/>
    <property type="project" value="TreeGrafter"/>
</dbReference>
<keyword evidence="5" id="KW-0547">Nucleotide-binding</keyword>
<dbReference type="Pfam" id="PF03129">
    <property type="entry name" value="HGTP_anticodon"/>
    <property type="match status" value="1"/>
</dbReference>
<evidence type="ECO:0000256" key="8">
    <source>
        <dbReference type="ARBA" id="ARBA00023146"/>
    </source>
</evidence>
<proteinExistence type="inferred from homology"/>
<dbReference type="InterPro" id="IPR036621">
    <property type="entry name" value="Anticodon-bd_dom_sf"/>
</dbReference>
<accession>A0AAN7GPK7</accession>
<feature type="domain" description="Aminoacyl-transfer RNA synthetases class-II family profile" evidence="11">
    <location>
        <begin position="425"/>
        <end position="799"/>
    </location>
</feature>
<evidence type="ECO:0000256" key="9">
    <source>
        <dbReference type="ARBA" id="ARBA00030619"/>
    </source>
</evidence>
<dbReference type="SUPFAM" id="SSF55681">
    <property type="entry name" value="Class II aaRS and biotin synthetases"/>
    <property type="match status" value="1"/>
</dbReference>
<evidence type="ECO:0000256" key="5">
    <source>
        <dbReference type="ARBA" id="ARBA00022741"/>
    </source>
</evidence>
<dbReference type="GO" id="GO:0004821">
    <property type="term" value="F:histidine-tRNA ligase activity"/>
    <property type="evidence" value="ECO:0007669"/>
    <property type="project" value="UniProtKB-EC"/>
</dbReference>
<comment type="similarity">
    <text evidence="1">Belongs to the class-II aminoacyl-tRNA synthetase family.</text>
</comment>
<dbReference type="GO" id="GO:0005524">
    <property type="term" value="F:ATP binding"/>
    <property type="evidence" value="ECO:0007669"/>
    <property type="project" value="UniProtKB-KW"/>
</dbReference>